<gene>
    <name evidence="1" type="ORF">C8D98_1734</name>
</gene>
<sequence>MGKYTKIILVVTAVVLALASLTLLKKDKNNIKFNLKENEVIIDNFEMGKVLDEQNNFYKVTAKQARINKAKETAQLTDFKAVYKKGDIDVELLAPKGYMEKEYMVSVTGAVNGRLNEFDFKSTDQSRFHYDFLTGVGTLLGRFEISHNNGSVSADKIMVFSRNNYAEFIGNVQVTYYK</sequence>
<accession>A0A4R1K935</accession>
<organism evidence="1 2">
    <name type="scientific">Seleniivibrio woodruffii</name>
    <dbReference type="NCBI Taxonomy" id="1078050"/>
    <lineage>
        <taxon>Bacteria</taxon>
        <taxon>Pseudomonadati</taxon>
        <taxon>Deferribacterota</taxon>
        <taxon>Deferribacteres</taxon>
        <taxon>Deferribacterales</taxon>
        <taxon>Geovibrionaceae</taxon>
        <taxon>Seleniivibrio</taxon>
    </lineage>
</organism>
<evidence type="ECO:0000313" key="2">
    <source>
        <dbReference type="Proteomes" id="UP000294614"/>
    </source>
</evidence>
<dbReference type="OrthoDB" id="9868626at2"/>
<name>A0A4R1K935_9BACT</name>
<dbReference type="AlphaFoldDB" id="A0A4R1K935"/>
<comment type="caution">
    <text evidence="1">The sequence shown here is derived from an EMBL/GenBank/DDBJ whole genome shotgun (WGS) entry which is preliminary data.</text>
</comment>
<dbReference type="EMBL" id="SMGG01000004">
    <property type="protein sequence ID" value="TCK60855.1"/>
    <property type="molecule type" value="Genomic_DNA"/>
</dbReference>
<protein>
    <submittedName>
        <fullName evidence="1">Uncharacterized protein</fullName>
    </submittedName>
</protein>
<proteinExistence type="predicted"/>
<dbReference type="Proteomes" id="UP000294614">
    <property type="component" value="Unassembled WGS sequence"/>
</dbReference>
<evidence type="ECO:0000313" key="1">
    <source>
        <dbReference type="EMBL" id="TCK60855.1"/>
    </source>
</evidence>
<reference evidence="1 2" key="1">
    <citation type="submission" date="2019-03" db="EMBL/GenBank/DDBJ databases">
        <title>Genomic Encyclopedia of Type Strains, Phase IV (KMG-IV): sequencing the most valuable type-strain genomes for metagenomic binning, comparative biology and taxonomic classification.</title>
        <authorList>
            <person name="Goeker M."/>
        </authorList>
    </citation>
    <scope>NUCLEOTIDE SEQUENCE [LARGE SCALE GENOMIC DNA]</scope>
    <source>
        <strain evidence="1 2">DSM 24984</strain>
    </source>
</reference>
<keyword evidence="2" id="KW-1185">Reference proteome</keyword>
<dbReference type="RefSeq" id="WP_132873719.1">
    <property type="nucleotide sequence ID" value="NZ_JAJUHT010000001.1"/>
</dbReference>